<feature type="domain" description="GST N-terminal" evidence="2">
    <location>
        <begin position="4"/>
        <end position="89"/>
    </location>
</feature>
<protein>
    <recommendedName>
        <fullName evidence="2">GST N-terminal domain-containing protein</fullName>
    </recommendedName>
</protein>
<dbReference type="PROSITE" id="PS50404">
    <property type="entry name" value="GST_NTER"/>
    <property type="match status" value="1"/>
</dbReference>
<evidence type="ECO:0000259" key="2">
    <source>
        <dbReference type="PROSITE" id="PS50404"/>
    </source>
</evidence>
<dbReference type="GO" id="GO:0006626">
    <property type="term" value="P:protein targeting to mitochondrion"/>
    <property type="evidence" value="ECO:0007669"/>
    <property type="project" value="TreeGrafter"/>
</dbReference>
<evidence type="ECO:0000313" key="3">
    <source>
        <dbReference type="EMBL" id="ALS55948.1"/>
    </source>
</evidence>
<sequence>MSNPNIILYHANWSFCSQMVRVALLEKGFSFDKHHIRLCDQYPEGENIDKDYLAINPLGTVPAIQIDGNTICGSEEIIYQLDKIDSNSAYSLYPDNVNEDEIRKWASDTTITDGVEFASTLGTIMPVFSSPLLQYMIKQLPFRSIMKILLRHPRKDRKMIFIAMYFGNPSKKIPFMGVNNYVDEIIKLENLFSDGRDFFYDTFSHVDINLMCVFNRLIDLGLEQTLSYKTPFINEYWENLKSRNSYRDGILNYYTDKEKMLLSEYYKKNDSSVLKAILEQFDKKI</sequence>
<name>A0A0U2XPC0_9BACT</name>
<dbReference type="PROSITE" id="PS51354">
    <property type="entry name" value="GLUTAREDOXIN_2"/>
    <property type="match status" value="1"/>
</dbReference>
<dbReference type="GO" id="GO:0008053">
    <property type="term" value="P:mitochondrial fusion"/>
    <property type="evidence" value="ECO:0007669"/>
    <property type="project" value="TreeGrafter"/>
</dbReference>
<dbReference type="Gene3D" id="1.20.1050.10">
    <property type="match status" value="1"/>
</dbReference>
<dbReference type="EMBL" id="KT201083">
    <property type="protein sequence ID" value="ALS55948.1"/>
    <property type="molecule type" value="Genomic_DNA"/>
</dbReference>
<evidence type="ECO:0000256" key="1">
    <source>
        <dbReference type="ARBA" id="ARBA00007409"/>
    </source>
</evidence>
<dbReference type="SUPFAM" id="SSF47616">
    <property type="entry name" value="GST C-terminal domain-like"/>
    <property type="match status" value="1"/>
</dbReference>
<proteinExistence type="inferred from homology"/>
<dbReference type="GO" id="GO:0000266">
    <property type="term" value="P:mitochondrial fission"/>
    <property type="evidence" value="ECO:0007669"/>
    <property type="project" value="TreeGrafter"/>
</dbReference>
<dbReference type="PANTHER" id="PTHR44188:SF1">
    <property type="entry name" value="GDAP1, ISOFORM A"/>
    <property type="match status" value="1"/>
</dbReference>
<comment type="similarity">
    <text evidence="1">Belongs to the GST superfamily.</text>
</comment>
<reference evidence="3" key="1">
    <citation type="journal article" date="2016" name="ISME J.">
        <title>Functional metagenomic screen reveals new and diverse microbial rhodopsins.</title>
        <authorList>
            <person name="Pushkarev A."/>
            <person name="Beja O."/>
        </authorList>
    </citation>
    <scope>NUCLEOTIDE SEQUENCE</scope>
</reference>
<dbReference type="InterPro" id="IPR036282">
    <property type="entry name" value="Glutathione-S-Trfase_C_sf"/>
</dbReference>
<dbReference type="Pfam" id="PF13409">
    <property type="entry name" value="GST_N_2"/>
    <property type="match status" value="1"/>
</dbReference>
<dbReference type="InterPro" id="IPR036249">
    <property type="entry name" value="Thioredoxin-like_sf"/>
</dbReference>
<dbReference type="SUPFAM" id="SSF52833">
    <property type="entry name" value="Thioredoxin-like"/>
    <property type="match status" value="1"/>
</dbReference>
<dbReference type="InterPro" id="IPR004045">
    <property type="entry name" value="Glutathione_S-Trfase_N"/>
</dbReference>
<dbReference type="Gene3D" id="3.40.30.10">
    <property type="entry name" value="Glutaredoxin"/>
    <property type="match status" value="1"/>
</dbReference>
<accession>A0A0U2XPC0</accession>
<dbReference type="AlphaFoldDB" id="A0A0U2XPC0"/>
<organism evidence="3">
    <name type="scientific">uncultured bacterium EIL80E09</name>
    <dbReference type="NCBI Taxonomy" id="1768207"/>
    <lineage>
        <taxon>Bacteria</taxon>
        <taxon>environmental samples</taxon>
    </lineage>
</organism>
<dbReference type="PANTHER" id="PTHR44188">
    <property type="entry name" value="GDAP1, ISOFORM A"/>
    <property type="match status" value="1"/>
</dbReference>
<dbReference type="CDD" id="cd00570">
    <property type="entry name" value="GST_N_family"/>
    <property type="match status" value="1"/>
</dbReference>